<sequence>MLALLKFAQETEYFKSFEEFYIPMIKKSYSIYPKLMTIVSSIAVGCESTNDINEKLHPEALAANILEMERFPNQSQINRFLKRTEEKSIVQLQKFHHEIFMRHSDSLSSDEETVVDFDQTGLIANGKTYEFSSKGYFTKKKNQLGYQVSAAFAGNHSETISLHLDPGNTHCQDRIDDLLYATISKFKEQLNNRKLIIRTDSGYGSMHSIEKLKNIKNLLFVTKGYSTR</sequence>
<keyword evidence="3" id="KW-1185">Reference proteome</keyword>
<protein>
    <submittedName>
        <fullName evidence="2">DDE family transposase</fullName>
    </submittedName>
</protein>
<dbReference type="EMBL" id="SLWV01000013">
    <property type="protein sequence ID" value="TCO74434.1"/>
    <property type="molecule type" value="Genomic_DNA"/>
</dbReference>
<evidence type="ECO:0000313" key="3">
    <source>
        <dbReference type="Proteomes" id="UP000294919"/>
    </source>
</evidence>
<dbReference type="OrthoDB" id="1878374at2"/>
<accession>A0A4R2KLY5</accession>
<dbReference type="InterPro" id="IPR025668">
    <property type="entry name" value="Tnp_DDE_dom"/>
</dbReference>
<evidence type="ECO:0000259" key="1">
    <source>
        <dbReference type="Pfam" id="PF13701"/>
    </source>
</evidence>
<proteinExistence type="predicted"/>
<comment type="caution">
    <text evidence="2">The sequence shown here is derived from an EMBL/GenBank/DDBJ whole genome shotgun (WGS) entry which is preliminary data.</text>
</comment>
<dbReference type="Pfam" id="PF13701">
    <property type="entry name" value="DDE_Tnp_1_4"/>
    <property type="match status" value="1"/>
</dbReference>
<organism evidence="2 3">
    <name type="scientific">Marinisporobacter balticus</name>
    <dbReference type="NCBI Taxonomy" id="2018667"/>
    <lineage>
        <taxon>Bacteria</taxon>
        <taxon>Bacillati</taxon>
        <taxon>Bacillota</taxon>
        <taxon>Clostridia</taxon>
        <taxon>Peptostreptococcales</taxon>
        <taxon>Thermotaleaceae</taxon>
        <taxon>Marinisporobacter</taxon>
    </lineage>
</organism>
<reference evidence="2 3" key="1">
    <citation type="submission" date="2019-03" db="EMBL/GenBank/DDBJ databases">
        <title>Genomic Encyclopedia of Type Strains, Phase IV (KMG-IV): sequencing the most valuable type-strain genomes for metagenomic binning, comparative biology and taxonomic classification.</title>
        <authorList>
            <person name="Goeker M."/>
        </authorList>
    </citation>
    <scope>NUCLEOTIDE SEQUENCE [LARGE SCALE GENOMIC DNA]</scope>
    <source>
        <strain evidence="2 3">DSM 102940</strain>
    </source>
</reference>
<dbReference type="AlphaFoldDB" id="A0A4R2KLY5"/>
<feature type="domain" description="Transposase DDE" evidence="1">
    <location>
        <begin position="35"/>
        <end position="213"/>
    </location>
</feature>
<evidence type="ECO:0000313" key="2">
    <source>
        <dbReference type="EMBL" id="TCO74434.1"/>
    </source>
</evidence>
<gene>
    <name evidence="2" type="ORF">EV214_11380</name>
</gene>
<dbReference type="Proteomes" id="UP000294919">
    <property type="component" value="Unassembled WGS sequence"/>
</dbReference>
<name>A0A4R2KLY5_9FIRM</name>